<evidence type="ECO:0000313" key="2">
    <source>
        <dbReference type="Proteomes" id="UP001234297"/>
    </source>
</evidence>
<dbReference type="Proteomes" id="UP001234297">
    <property type="component" value="Chromosome 7"/>
</dbReference>
<name>A0ACC2LAF4_PERAE</name>
<organism evidence="1 2">
    <name type="scientific">Persea americana</name>
    <name type="common">Avocado</name>
    <dbReference type="NCBI Taxonomy" id="3435"/>
    <lineage>
        <taxon>Eukaryota</taxon>
        <taxon>Viridiplantae</taxon>
        <taxon>Streptophyta</taxon>
        <taxon>Embryophyta</taxon>
        <taxon>Tracheophyta</taxon>
        <taxon>Spermatophyta</taxon>
        <taxon>Magnoliopsida</taxon>
        <taxon>Magnoliidae</taxon>
        <taxon>Laurales</taxon>
        <taxon>Lauraceae</taxon>
        <taxon>Persea</taxon>
    </lineage>
</organism>
<keyword evidence="2" id="KW-1185">Reference proteome</keyword>
<protein>
    <submittedName>
        <fullName evidence="1">Uncharacterized protein</fullName>
    </submittedName>
</protein>
<proteinExistence type="predicted"/>
<comment type="caution">
    <text evidence="1">The sequence shown here is derived from an EMBL/GenBank/DDBJ whole genome shotgun (WGS) entry which is preliminary data.</text>
</comment>
<accession>A0ACC2LAF4</accession>
<gene>
    <name evidence="1" type="ORF">MRB53_023509</name>
</gene>
<evidence type="ECO:0000313" key="1">
    <source>
        <dbReference type="EMBL" id="KAJ8630186.1"/>
    </source>
</evidence>
<dbReference type="EMBL" id="CM056815">
    <property type="protein sequence ID" value="KAJ8630186.1"/>
    <property type="molecule type" value="Genomic_DNA"/>
</dbReference>
<sequence length="92" mass="10076">MCSKRLWDWERNAGASRPFKTEPRSSGRSFVILGGSAKLDAGVVGSRAVSRRLADLRKKFESSMFSDQSVSSRSIGRSADQQPAASRQVAAW</sequence>
<reference evidence="1 2" key="1">
    <citation type="journal article" date="2022" name="Hortic Res">
        <title>A haplotype resolved chromosomal level avocado genome allows analysis of novel avocado genes.</title>
        <authorList>
            <person name="Nath O."/>
            <person name="Fletcher S.J."/>
            <person name="Hayward A."/>
            <person name="Shaw L.M."/>
            <person name="Masouleh A.K."/>
            <person name="Furtado A."/>
            <person name="Henry R.J."/>
            <person name="Mitter N."/>
        </authorList>
    </citation>
    <scope>NUCLEOTIDE SEQUENCE [LARGE SCALE GENOMIC DNA]</scope>
    <source>
        <strain evidence="2">cv. Hass</strain>
    </source>
</reference>